<gene>
    <name evidence="2" type="ORF">TERG_11613</name>
</gene>
<dbReference type="HOGENOM" id="CLU_2962551_0_0_1"/>
<feature type="compositionally biased region" description="Low complexity" evidence="1">
    <location>
        <begin position="1"/>
        <end position="25"/>
    </location>
</feature>
<dbReference type="GeneID" id="10374505"/>
<evidence type="ECO:0000256" key="1">
    <source>
        <dbReference type="SAM" id="MobiDB-lite"/>
    </source>
</evidence>
<evidence type="ECO:0000313" key="3">
    <source>
        <dbReference type="Proteomes" id="UP000008864"/>
    </source>
</evidence>
<proteinExistence type="predicted"/>
<dbReference type="RefSeq" id="XP_003238712.2">
    <property type="nucleotide sequence ID" value="XM_003238664.2"/>
</dbReference>
<accession>A0A080WQ63</accession>
<sequence length="59" mass="5898">MSSSNGIGSSSLSTPSSDPSSTGKTPMPPDTANTVELNTMKPIGVAEAIGLEMDIMQAG</sequence>
<feature type="region of interest" description="Disordered" evidence="1">
    <location>
        <begin position="1"/>
        <end position="38"/>
    </location>
</feature>
<organism evidence="2 3">
    <name type="scientific">Trichophyton rubrum (strain ATCC MYA-4607 / CBS 118892)</name>
    <name type="common">Athlete's foot fungus</name>
    <dbReference type="NCBI Taxonomy" id="559305"/>
    <lineage>
        <taxon>Eukaryota</taxon>
        <taxon>Fungi</taxon>
        <taxon>Dikarya</taxon>
        <taxon>Ascomycota</taxon>
        <taxon>Pezizomycotina</taxon>
        <taxon>Eurotiomycetes</taxon>
        <taxon>Eurotiomycetidae</taxon>
        <taxon>Onygenales</taxon>
        <taxon>Arthrodermataceae</taxon>
        <taxon>Trichophyton</taxon>
    </lineage>
</organism>
<dbReference type="InParanoid" id="A0A080WQ63"/>
<keyword evidence="3" id="KW-1185">Reference proteome</keyword>
<name>A0A080WQ63_TRIRC</name>
<dbReference type="VEuPathDB" id="FungiDB:TERG_11613"/>
<protein>
    <submittedName>
        <fullName evidence="2">Uncharacterized protein</fullName>
    </submittedName>
</protein>
<reference evidence="3" key="1">
    <citation type="journal article" date="2012" name="MBio">
        <title>Comparative genome analysis of Trichophyton rubrum and related dermatophytes reveals candidate genes involved in infection.</title>
        <authorList>
            <person name="Martinez D.A."/>
            <person name="Oliver B.G."/>
            <person name="Graeser Y."/>
            <person name="Goldberg J.M."/>
            <person name="Li W."/>
            <person name="Martinez-Rossi N.M."/>
            <person name="Monod M."/>
            <person name="Shelest E."/>
            <person name="Barton R.C."/>
            <person name="Birch E."/>
            <person name="Brakhage A.A."/>
            <person name="Chen Z."/>
            <person name="Gurr S.J."/>
            <person name="Heiman D."/>
            <person name="Heitman J."/>
            <person name="Kosti I."/>
            <person name="Rossi A."/>
            <person name="Saif S."/>
            <person name="Samalova M."/>
            <person name="Saunders C.W."/>
            <person name="Shea T."/>
            <person name="Summerbell R.C."/>
            <person name="Xu J."/>
            <person name="Young S."/>
            <person name="Zeng Q."/>
            <person name="Birren B.W."/>
            <person name="Cuomo C.A."/>
            <person name="White T.C."/>
        </authorList>
    </citation>
    <scope>NUCLEOTIDE SEQUENCE [LARGE SCALE GENOMIC DNA]</scope>
    <source>
        <strain evidence="3">ATCC MYA-4607 / CBS 118892</strain>
    </source>
</reference>
<dbReference type="Proteomes" id="UP000008864">
    <property type="component" value="Unassembled WGS sequence"/>
</dbReference>
<evidence type="ECO:0000313" key="2">
    <source>
        <dbReference type="EMBL" id="KFL60353.1"/>
    </source>
</evidence>
<dbReference type="AlphaFoldDB" id="A0A080WQ63"/>
<dbReference type="EMBL" id="GG700648">
    <property type="protein sequence ID" value="KFL60353.1"/>
    <property type="molecule type" value="Genomic_DNA"/>
</dbReference>